<evidence type="ECO:0000313" key="2">
    <source>
        <dbReference type="Proteomes" id="UP001366166"/>
    </source>
</evidence>
<dbReference type="EMBL" id="AP028679">
    <property type="protein sequence ID" value="BEQ13341.1"/>
    <property type="molecule type" value="Genomic_DNA"/>
</dbReference>
<protein>
    <recommendedName>
        <fullName evidence="3">CopG family transcriptional regulator</fullName>
    </recommendedName>
</protein>
<organism evidence="1 2">
    <name type="scientific">Desulfoferula mesophila</name>
    <dbReference type="NCBI Taxonomy" id="3058419"/>
    <lineage>
        <taxon>Bacteria</taxon>
        <taxon>Pseudomonadati</taxon>
        <taxon>Thermodesulfobacteriota</taxon>
        <taxon>Desulfarculia</taxon>
        <taxon>Desulfarculales</taxon>
        <taxon>Desulfarculaceae</taxon>
        <taxon>Desulfoferula</taxon>
    </lineage>
</organism>
<accession>A0AAU9ERV0</accession>
<reference evidence="2" key="1">
    <citation type="journal article" date="2023" name="Arch. Microbiol.">
        <title>Desulfoferula mesophilus gen. nov. sp. nov., a mesophilic sulfate-reducing bacterium isolated from a brackish lake sediment.</title>
        <authorList>
            <person name="Watanabe T."/>
            <person name="Yabe T."/>
            <person name="Tsuji J.M."/>
            <person name="Fukui M."/>
        </authorList>
    </citation>
    <scope>NUCLEOTIDE SEQUENCE [LARGE SCALE GENOMIC DNA]</scope>
    <source>
        <strain evidence="2">12FAK</strain>
    </source>
</reference>
<evidence type="ECO:0000313" key="1">
    <source>
        <dbReference type="EMBL" id="BEQ13341.1"/>
    </source>
</evidence>
<sequence length="93" mass="10121">MKKGKPEVITFKADPALVAAMEGIDNRSEFIRSAILSALDGVCPLCQGTGILTPEQKRHWAGFAQHHHVERCSTCDAPHLVCDAGRTREAADH</sequence>
<keyword evidence="2" id="KW-1185">Reference proteome</keyword>
<dbReference type="AlphaFoldDB" id="A0AAU9ERV0"/>
<proteinExistence type="predicted"/>
<dbReference type="KEGG" id="dmp:FAK_04070"/>
<evidence type="ECO:0008006" key="3">
    <source>
        <dbReference type="Google" id="ProtNLM"/>
    </source>
</evidence>
<dbReference type="RefSeq" id="WP_338604966.1">
    <property type="nucleotide sequence ID" value="NZ_AP028679.1"/>
</dbReference>
<name>A0AAU9ERV0_9BACT</name>
<dbReference type="Proteomes" id="UP001366166">
    <property type="component" value="Chromosome"/>
</dbReference>
<gene>
    <name evidence="1" type="ORF">FAK_04070</name>
</gene>